<dbReference type="EMBL" id="JACEIP010000009">
    <property type="protein sequence ID" value="MBA4542769.1"/>
    <property type="molecule type" value="Genomic_DNA"/>
</dbReference>
<proteinExistence type="predicted"/>
<dbReference type="InterPro" id="IPR009507">
    <property type="entry name" value="UPF0435"/>
</dbReference>
<gene>
    <name evidence="1" type="ORF">H1164_07625</name>
</gene>
<accession>A0A7W1XA28</accession>
<sequence>MNLEKATEANLEYLINEIKAKLKLVNAALINPNDFNLGQYEEIREIYELIEKKQGKLTMMEIEGILEELRDLRQK</sequence>
<name>A0A7W1XA28_9BACL</name>
<dbReference type="Pfam" id="PF06569">
    <property type="entry name" value="DUF1128"/>
    <property type="match status" value="1"/>
</dbReference>
<dbReference type="RefSeq" id="WP_160173818.1">
    <property type="nucleotide sequence ID" value="NZ_JACEIP010000009.1"/>
</dbReference>
<protein>
    <submittedName>
        <fullName evidence="1">DUF1128 family protein</fullName>
    </submittedName>
</protein>
<organism evidence="1 2">
    <name type="scientific">Thermoactinomyces daqus</name>
    <dbReference type="NCBI Taxonomy" id="1329516"/>
    <lineage>
        <taxon>Bacteria</taxon>
        <taxon>Bacillati</taxon>
        <taxon>Bacillota</taxon>
        <taxon>Bacilli</taxon>
        <taxon>Bacillales</taxon>
        <taxon>Thermoactinomycetaceae</taxon>
        <taxon>Thermoactinomyces</taxon>
    </lineage>
</organism>
<keyword evidence="2" id="KW-1185">Reference proteome</keyword>
<dbReference type="OrthoDB" id="2361695at2"/>
<evidence type="ECO:0000313" key="2">
    <source>
        <dbReference type="Proteomes" id="UP000530514"/>
    </source>
</evidence>
<comment type="caution">
    <text evidence="1">The sequence shown here is derived from an EMBL/GenBank/DDBJ whole genome shotgun (WGS) entry which is preliminary data.</text>
</comment>
<dbReference type="AlphaFoldDB" id="A0A7W1XA28"/>
<evidence type="ECO:0000313" key="1">
    <source>
        <dbReference type="EMBL" id="MBA4542769.1"/>
    </source>
</evidence>
<reference evidence="1 2" key="1">
    <citation type="submission" date="2020-07" db="EMBL/GenBank/DDBJ databases">
        <authorList>
            <person name="Feng H."/>
        </authorList>
    </citation>
    <scope>NUCLEOTIDE SEQUENCE [LARGE SCALE GENOMIC DNA]</scope>
    <source>
        <strain evidence="2">s-11</strain>
    </source>
</reference>
<dbReference type="Proteomes" id="UP000530514">
    <property type="component" value="Unassembled WGS sequence"/>
</dbReference>